<comment type="caution">
    <text evidence="10">The sequence shown here is derived from an EMBL/GenBank/DDBJ whole genome shotgun (WGS) entry which is preliminary data.</text>
</comment>
<evidence type="ECO:0000259" key="9">
    <source>
        <dbReference type="PROSITE" id="PS50969"/>
    </source>
</evidence>
<dbReference type="InterPro" id="IPR023214">
    <property type="entry name" value="HAD_sf"/>
</dbReference>
<feature type="compositionally biased region" description="Basic and acidic residues" evidence="8">
    <location>
        <begin position="357"/>
        <end position="367"/>
    </location>
</feature>
<dbReference type="PANTHER" id="PTHR22930:SF85">
    <property type="entry name" value="GH03217P-RELATED"/>
    <property type="match status" value="1"/>
</dbReference>
<evidence type="ECO:0000313" key="10">
    <source>
        <dbReference type="EMBL" id="KAL3694084.1"/>
    </source>
</evidence>
<dbReference type="Proteomes" id="UP001633002">
    <property type="component" value="Unassembled WGS sequence"/>
</dbReference>
<feature type="compositionally biased region" description="Low complexity" evidence="8">
    <location>
        <begin position="342"/>
        <end position="354"/>
    </location>
</feature>
<sequence length="828" mass="95020">MSRDSFYCILDLIGDHSVFHNNSPKPQAAVFVQLAVALDRFGHEGNGACLDRSMLLWGISHGSMVNYTNRVMIALESCMGHEIAWPDRQGRASIVEHFAALGFPGCVGLVDGTLVKLSQRPRDDGETYFDRKSNYSLNVQVICDQHKRVIYFFAGMPGSCHDLTCLRRSGLWRRLDSAQLFDRGQYLLGDSSYVPLERLVCSYKRTVGDMDKVSFNTCIAHARVGNEHCVGILKARWHSLKEIRTQLRNARENTYVIRWIRCCIILHNFLIWRNDEWSDEDHPIELERDVDIRPPPEGIRDVNRRGIQRRQDVQALCLEINRRPDGLVGRHTQSSSPGVIRGDSSSSLASGRSGTQTREEEKGEWERLKAEKGELERLKAEKSEWERLKAEMQETISWHDAHGVSSDNIKELKQDRDKLEKEIAVLEEESLKAQWDEEQRLLQATREMQAMMAKVRQSDQGLPLRVQELKAERSRLEDWIKEHQLVKKDLEEALSLHRPPINPRRKMLVLDINGLLMKVGRSRSDLVAAEKNGYDVCGTAYAACWFIPRPGMAGFLRRCLEWFNVILWTSRTERNLAVLVRACTKRGLFPGNFQKEIKHSWSQPQCVSFQTAREHHKDGVLRCKSMVVLYDHSICERDVLLLDDSVQKNSTNHPYQALHPRTFDPMKTAKKDDNYLSSVLLPVLDKLRFHREDVTSFVEVNWQAVQAQEPFGKLVAYWGTIDARDDAFLWSNCKVSDRYVFRGRLDEHRIKQAVQTATDLVTAEENWPSQNPDEARPSQPPDSELAELGRPLVPAPLTRVGILSETEILLSGSRDEDEELVRLHGDFE</sequence>
<keyword evidence="6" id="KW-0378">Hydrolase</keyword>
<dbReference type="PANTHER" id="PTHR22930">
    <property type="match status" value="1"/>
</dbReference>
<dbReference type="EMBL" id="JBJQOH010000003">
    <property type="protein sequence ID" value="KAL3694084.1"/>
    <property type="molecule type" value="Genomic_DNA"/>
</dbReference>
<keyword evidence="4" id="KW-0540">Nuclease</keyword>
<dbReference type="InterPro" id="IPR004274">
    <property type="entry name" value="FCP1_dom"/>
</dbReference>
<keyword evidence="7" id="KW-0539">Nucleus</keyword>
<dbReference type="SMART" id="SM00577">
    <property type="entry name" value="CPDc"/>
    <property type="match status" value="1"/>
</dbReference>
<dbReference type="InterPro" id="IPR036412">
    <property type="entry name" value="HAD-like_sf"/>
</dbReference>
<keyword evidence="5" id="KW-0479">Metal-binding</keyword>
<comment type="cofactor">
    <cofactor evidence="1">
        <name>a divalent metal cation</name>
        <dbReference type="ChEBI" id="CHEBI:60240"/>
    </cofactor>
</comment>
<keyword evidence="11" id="KW-1185">Reference proteome</keyword>
<dbReference type="Gene3D" id="3.40.50.1000">
    <property type="entry name" value="HAD superfamily/HAD-like"/>
    <property type="match status" value="1"/>
</dbReference>
<organism evidence="10 11">
    <name type="scientific">Riccia sorocarpa</name>
    <dbReference type="NCBI Taxonomy" id="122646"/>
    <lineage>
        <taxon>Eukaryota</taxon>
        <taxon>Viridiplantae</taxon>
        <taxon>Streptophyta</taxon>
        <taxon>Embryophyta</taxon>
        <taxon>Marchantiophyta</taxon>
        <taxon>Marchantiopsida</taxon>
        <taxon>Marchantiidae</taxon>
        <taxon>Marchantiales</taxon>
        <taxon>Ricciaceae</taxon>
        <taxon>Riccia</taxon>
    </lineage>
</organism>
<name>A0ABD3HXM1_9MARC</name>
<evidence type="ECO:0000256" key="8">
    <source>
        <dbReference type="SAM" id="MobiDB-lite"/>
    </source>
</evidence>
<accession>A0ABD3HXM1</accession>
<feature type="region of interest" description="Disordered" evidence="8">
    <location>
        <begin position="763"/>
        <end position="792"/>
    </location>
</feature>
<dbReference type="GO" id="GO:0004518">
    <property type="term" value="F:nuclease activity"/>
    <property type="evidence" value="ECO:0007669"/>
    <property type="project" value="UniProtKB-KW"/>
</dbReference>
<dbReference type="Pfam" id="PF03031">
    <property type="entry name" value="NIF"/>
    <property type="match status" value="1"/>
</dbReference>
<reference evidence="10 11" key="1">
    <citation type="submission" date="2024-09" db="EMBL/GenBank/DDBJ databases">
        <title>Chromosome-scale assembly of Riccia sorocarpa.</title>
        <authorList>
            <person name="Paukszto L."/>
        </authorList>
    </citation>
    <scope>NUCLEOTIDE SEQUENCE [LARGE SCALE GENOMIC DNA]</scope>
    <source>
        <strain evidence="10">LP-2024</strain>
        <tissue evidence="10">Aerial parts of the thallus</tissue>
    </source>
</reference>
<dbReference type="AlphaFoldDB" id="A0ABD3HXM1"/>
<dbReference type="InterPro" id="IPR045249">
    <property type="entry name" value="HARBI1-like"/>
</dbReference>
<protein>
    <recommendedName>
        <fullName evidence="9">FCP1 homology domain-containing protein</fullName>
    </recommendedName>
</protein>
<comment type="similarity">
    <text evidence="3">Belongs to the HARBI1 family.</text>
</comment>
<dbReference type="InterPro" id="IPR027806">
    <property type="entry name" value="HARBI1_dom"/>
</dbReference>
<feature type="domain" description="FCP1 homology" evidence="9">
    <location>
        <begin position="501"/>
        <end position="687"/>
    </location>
</feature>
<feature type="region of interest" description="Disordered" evidence="8">
    <location>
        <begin position="327"/>
        <end position="367"/>
    </location>
</feature>
<evidence type="ECO:0000256" key="5">
    <source>
        <dbReference type="ARBA" id="ARBA00022723"/>
    </source>
</evidence>
<dbReference type="PROSITE" id="PS50969">
    <property type="entry name" value="FCP1"/>
    <property type="match status" value="1"/>
</dbReference>
<evidence type="ECO:0000256" key="4">
    <source>
        <dbReference type="ARBA" id="ARBA00022722"/>
    </source>
</evidence>
<evidence type="ECO:0000256" key="7">
    <source>
        <dbReference type="ARBA" id="ARBA00023242"/>
    </source>
</evidence>
<dbReference type="GO" id="GO:0046872">
    <property type="term" value="F:metal ion binding"/>
    <property type="evidence" value="ECO:0007669"/>
    <property type="project" value="UniProtKB-KW"/>
</dbReference>
<dbReference type="GO" id="GO:0016787">
    <property type="term" value="F:hydrolase activity"/>
    <property type="evidence" value="ECO:0007669"/>
    <property type="project" value="UniProtKB-KW"/>
</dbReference>
<comment type="subcellular location">
    <subcellularLocation>
        <location evidence="2">Nucleus</location>
    </subcellularLocation>
</comment>
<evidence type="ECO:0000256" key="3">
    <source>
        <dbReference type="ARBA" id="ARBA00006958"/>
    </source>
</evidence>
<evidence type="ECO:0000256" key="6">
    <source>
        <dbReference type="ARBA" id="ARBA00022801"/>
    </source>
</evidence>
<evidence type="ECO:0000256" key="1">
    <source>
        <dbReference type="ARBA" id="ARBA00001968"/>
    </source>
</evidence>
<dbReference type="Pfam" id="PF13359">
    <property type="entry name" value="DDE_Tnp_4"/>
    <property type="match status" value="1"/>
</dbReference>
<evidence type="ECO:0000313" key="11">
    <source>
        <dbReference type="Proteomes" id="UP001633002"/>
    </source>
</evidence>
<dbReference type="GO" id="GO:0005634">
    <property type="term" value="C:nucleus"/>
    <property type="evidence" value="ECO:0007669"/>
    <property type="project" value="UniProtKB-SubCell"/>
</dbReference>
<dbReference type="SUPFAM" id="SSF56784">
    <property type="entry name" value="HAD-like"/>
    <property type="match status" value="1"/>
</dbReference>
<gene>
    <name evidence="10" type="ORF">R1sor_007735</name>
</gene>
<evidence type="ECO:0000256" key="2">
    <source>
        <dbReference type="ARBA" id="ARBA00004123"/>
    </source>
</evidence>
<proteinExistence type="inferred from homology"/>